<feature type="domain" description="Menaquinone biosynthesis protein MenD middle" evidence="10">
    <location>
        <begin position="192"/>
        <end position="402"/>
    </location>
</feature>
<dbReference type="RefSeq" id="WP_249698454.1">
    <property type="nucleotide sequence ID" value="NZ_JAMFLX010000005.1"/>
</dbReference>
<evidence type="ECO:0000256" key="1">
    <source>
        <dbReference type="ARBA" id="ARBA00022428"/>
    </source>
</evidence>
<comment type="pathway">
    <text evidence="7">Quinol/quinone metabolism; 1,4-dihydroxy-2-naphthoate biosynthesis; 1,4-dihydroxy-2-naphthoate from chorismate: step 2/7.</text>
</comment>
<proteinExistence type="inferred from homology"/>
<feature type="domain" description="Thiamine pyrophosphate enzyme N-terminal TPP-binding" evidence="9">
    <location>
        <begin position="16"/>
        <end position="118"/>
    </location>
</feature>
<gene>
    <name evidence="7 11" type="primary">menD</name>
    <name evidence="11" type="ORF">M3P05_05720</name>
</gene>
<dbReference type="PANTHER" id="PTHR42916">
    <property type="entry name" value="2-SUCCINYL-5-ENOLPYRUVYL-6-HYDROXY-3-CYCLOHEXENE-1-CARBOXYLATE SYNTHASE"/>
    <property type="match status" value="1"/>
</dbReference>
<keyword evidence="2 7" id="KW-0808">Transferase</keyword>
<dbReference type="EC" id="2.2.1.9" evidence="7"/>
<comment type="cofactor">
    <cofactor evidence="7">
        <name>thiamine diphosphate</name>
        <dbReference type="ChEBI" id="CHEBI:58937"/>
    </cofactor>
    <text evidence="7">Binds 1 thiamine pyrophosphate per subunit.</text>
</comment>
<evidence type="ECO:0000259" key="8">
    <source>
        <dbReference type="Pfam" id="PF02775"/>
    </source>
</evidence>
<keyword evidence="5 7" id="KW-0786">Thiamine pyrophosphate</keyword>
<protein>
    <recommendedName>
        <fullName evidence="7">2-succinyl-5-enolpyruvyl-6-hydroxy-3-cyclohexene-1-carboxylate synthase</fullName>
        <shortName evidence="7">SEPHCHC synthase</shortName>
        <ecNumber evidence="7">2.2.1.9</ecNumber>
    </recommendedName>
    <alternativeName>
        <fullName evidence="7">Menaquinone biosynthesis protein MenD</fullName>
    </alternativeName>
</protein>
<dbReference type="InterPro" id="IPR029061">
    <property type="entry name" value="THDP-binding"/>
</dbReference>
<dbReference type="CDD" id="cd02009">
    <property type="entry name" value="TPP_SHCHC_synthase"/>
    <property type="match status" value="1"/>
</dbReference>
<dbReference type="PANTHER" id="PTHR42916:SF1">
    <property type="entry name" value="PROTEIN PHYLLO, CHLOROPLASTIC"/>
    <property type="match status" value="1"/>
</dbReference>
<dbReference type="InterPro" id="IPR012001">
    <property type="entry name" value="Thiamin_PyroP_enz_TPP-bd_dom"/>
</dbReference>
<sequence>MSDVVSAGDFTSLWCDIILEELYRNGVQHICLAPGSRSAPFALALSRHQQLTTHTHYDERGLGFYALGLARATGAPVVIITTSGTAVANLYPALLEAKESAIPLMVLSADRPPELLGCAANQTLEQPGIYASCPAFSVNLPCPEPSLPARWLLSVIDEAVAVMNRPDAGPVHINQALRDPLYGSDTPADWSSWLEPVAEWRGSHNPLCLWDRSAGTCPSLPDISGPVVLVVGQLSQQESRAVAELADNIGWLLLADIQSGLQGHARALSCVDLTLANPEILARLNQTELVIQCGRRPISKRLGQWLGKGGREHWYIDSRQDRHDPVFSVTRRVSCSIKDFCQATAGKVSLSPENRAWSDNLLLQSRTLVETIKAEKLPDNQLTEIWAAEQLKQSLTTEALFIGNSMPVRYLDSLSSSWTDARIIANRGASGIDGLIASAAGHAASGQRTVLLIGDLSFLHDLNSLNLAAQHGLVIVLLNNSGGTIFNMFPVSRDDNTLSRYFRIEHSLQGVGAATMFGLNYRAPETCEDFQASLSEALASPEGALIEVCTPPDQGTDQFKSLVHAARDYSVC</sequence>
<comment type="caution">
    <text evidence="11">The sequence shown here is derived from an EMBL/GenBank/DDBJ whole genome shotgun (WGS) entry which is preliminary data.</text>
</comment>
<dbReference type="InterPro" id="IPR032264">
    <property type="entry name" value="MenD_middle"/>
</dbReference>
<dbReference type="GO" id="GO:0070204">
    <property type="term" value="F:2-succinyl-5-enolpyruvyl-6-hydroxy-3-cyclohexene-1-carboxylic-acid synthase activity"/>
    <property type="evidence" value="ECO:0007669"/>
    <property type="project" value="UniProtKB-EC"/>
</dbReference>
<comment type="function">
    <text evidence="7">Catalyzes the thiamine diphosphate-dependent decarboxylation of 2-oxoglutarate and the subsequent addition of the resulting succinic semialdehyde-thiamine pyrophosphate anion to isochorismate to yield 2-succinyl-5-enolpyruvyl-6-hydroxy-3-cyclohexene-1-carboxylate (SEPHCHC).</text>
</comment>
<evidence type="ECO:0000259" key="9">
    <source>
        <dbReference type="Pfam" id="PF02776"/>
    </source>
</evidence>
<dbReference type="Proteomes" id="UP001203338">
    <property type="component" value="Unassembled WGS sequence"/>
</dbReference>
<dbReference type="Gene3D" id="3.40.50.970">
    <property type="match status" value="2"/>
</dbReference>
<reference evidence="11 12" key="1">
    <citation type="submission" date="2022-05" db="EMBL/GenBank/DDBJ databases">
        <authorList>
            <person name="Park J.-S."/>
        </authorList>
    </citation>
    <scope>NUCLEOTIDE SEQUENCE [LARGE SCALE GENOMIC DNA]</scope>
    <source>
        <strain evidence="11 12">2012CJ34-2</strain>
    </source>
</reference>
<evidence type="ECO:0000256" key="7">
    <source>
        <dbReference type="HAMAP-Rule" id="MF_01659"/>
    </source>
</evidence>
<dbReference type="Gene3D" id="3.40.50.1220">
    <property type="entry name" value="TPP-binding domain"/>
    <property type="match status" value="1"/>
</dbReference>
<keyword evidence="12" id="KW-1185">Reference proteome</keyword>
<dbReference type="Pfam" id="PF02775">
    <property type="entry name" value="TPP_enzyme_C"/>
    <property type="match status" value="1"/>
</dbReference>
<accession>A0ABT0PDJ4</accession>
<dbReference type="InterPro" id="IPR004433">
    <property type="entry name" value="MenaQ_synth_MenD"/>
</dbReference>
<evidence type="ECO:0000256" key="5">
    <source>
        <dbReference type="ARBA" id="ARBA00023052"/>
    </source>
</evidence>
<evidence type="ECO:0000313" key="11">
    <source>
        <dbReference type="EMBL" id="MCL6269442.1"/>
    </source>
</evidence>
<comment type="similarity">
    <text evidence="7">Belongs to the TPP enzyme family. MenD subfamily.</text>
</comment>
<keyword evidence="4 7" id="KW-0460">Magnesium</keyword>
<evidence type="ECO:0000313" key="12">
    <source>
        <dbReference type="Proteomes" id="UP001203338"/>
    </source>
</evidence>
<evidence type="ECO:0000259" key="10">
    <source>
        <dbReference type="Pfam" id="PF16582"/>
    </source>
</evidence>
<feature type="domain" description="Thiamine pyrophosphate enzyme TPP-binding" evidence="8">
    <location>
        <begin position="436"/>
        <end position="548"/>
    </location>
</feature>
<dbReference type="Pfam" id="PF16582">
    <property type="entry name" value="TPP_enzyme_M_2"/>
    <property type="match status" value="1"/>
</dbReference>
<keyword evidence="1 7" id="KW-0474">Menaquinone biosynthesis</keyword>
<dbReference type="PIRSF" id="PIRSF004983">
    <property type="entry name" value="MenD"/>
    <property type="match status" value="1"/>
</dbReference>
<dbReference type="HAMAP" id="MF_01659">
    <property type="entry name" value="MenD"/>
    <property type="match status" value="1"/>
</dbReference>
<dbReference type="Pfam" id="PF02776">
    <property type="entry name" value="TPP_enzyme_N"/>
    <property type="match status" value="1"/>
</dbReference>
<name>A0ABT0PDJ4_9GAMM</name>
<dbReference type="SUPFAM" id="SSF52518">
    <property type="entry name" value="Thiamin diphosphate-binding fold (THDP-binding)"/>
    <property type="match status" value="2"/>
</dbReference>
<comment type="pathway">
    <text evidence="7">Quinol/quinone metabolism; menaquinone biosynthesis.</text>
</comment>
<evidence type="ECO:0000256" key="4">
    <source>
        <dbReference type="ARBA" id="ARBA00022842"/>
    </source>
</evidence>
<evidence type="ECO:0000256" key="6">
    <source>
        <dbReference type="ARBA" id="ARBA00023211"/>
    </source>
</evidence>
<keyword evidence="6 7" id="KW-0464">Manganese</keyword>
<dbReference type="NCBIfam" id="TIGR00173">
    <property type="entry name" value="menD"/>
    <property type="match status" value="1"/>
</dbReference>
<dbReference type="EMBL" id="JAMFLX010000005">
    <property type="protein sequence ID" value="MCL6269442.1"/>
    <property type="molecule type" value="Genomic_DNA"/>
</dbReference>
<comment type="catalytic activity">
    <reaction evidence="7">
        <text>isochorismate + 2-oxoglutarate + H(+) = 5-enolpyruvoyl-6-hydroxy-2-succinyl-cyclohex-3-ene-1-carboxylate + CO2</text>
        <dbReference type="Rhea" id="RHEA:25593"/>
        <dbReference type="ChEBI" id="CHEBI:15378"/>
        <dbReference type="ChEBI" id="CHEBI:16526"/>
        <dbReference type="ChEBI" id="CHEBI:16810"/>
        <dbReference type="ChEBI" id="CHEBI:29780"/>
        <dbReference type="ChEBI" id="CHEBI:58818"/>
        <dbReference type="EC" id="2.2.1.9"/>
    </reaction>
</comment>
<comment type="cofactor">
    <cofactor evidence="7">
        <name>Mg(2+)</name>
        <dbReference type="ChEBI" id="CHEBI:18420"/>
    </cofactor>
    <cofactor evidence="7">
        <name>Mn(2+)</name>
        <dbReference type="ChEBI" id="CHEBI:29035"/>
    </cofactor>
</comment>
<comment type="subunit">
    <text evidence="7">Homodimer.</text>
</comment>
<dbReference type="InterPro" id="IPR011766">
    <property type="entry name" value="TPP_enzyme_TPP-bd"/>
</dbReference>
<keyword evidence="3 7" id="KW-0479">Metal-binding</keyword>
<organism evidence="11 12">
    <name type="scientific">Parendozoicomonas callyspongiae</name>
    <dbReference type="NCBI Taxonomy" id="2942213"/>
    <lineage>
        <taxon>Bacteria</taxon>
        <taxon>Pseudomonadati</taxon>
        <taxon>Pseudomonadota</taxon>
        <taxon>Gammaproteobacteria</taxon>
        <taxon>Oceanospirillales</taxon>
        <taxon>Endozoicomonadaceae</taxon>
        <taxon>Parendozoicomonas</taxon>
    </lineage>
</organism>
<evidence type="ECO:0000256" key="2">
    <source>
        <dbReference type="ARBA" id="ARBA00022679"/>
    </source>
</evidence>
<dbReference type="CDD" id="cd07037">
    <property type="entry name" value="TPP_PYR_MenD"/>
    <property type="match status" value="1"/>
</dbReference>
<evidence type="ECO:0000256" key="3">
    <source>
        <dbReference type="ARBA" id="ARBA00022723"/>
    </source>
</evidence>